<feature type="transmembrane region" description="Helical" evidence="8">
    <location>
        <begin position="114"/>
        <end position="138"/>
    </location>
</feature>
<evidence type="ECO:0000259" key="9">
    <source>
        <dbReference type="PROSITE" id="PS50850"/>
    </source>
</evidence>
<dbReference type="CDD" id="cd17502">
    <property type="entry name" value="MFS_Azr1_MDR_like"/>
    <property type="match status" value="1"/>
</dbReference>
<feature type="transmembrane region" description="Helical" evidence="8">
    <location>
        <begin position="175"/>
        <end position="195"/>
    </location>
</feature>
<dbReference type="SUPFAM" id="SSF103473">
    <property type="entry name" value="MFS general substrate transporter"/>
    <property type="match status" value="1"/>
</dbReference>
<dbReference type="InterPro" id="IPR020846">
    <property type="entry name" value="MFS_dom"/>
</dbReference>
<dbReference type="PANTHER" id="PTHR23501:SF197">
    <property type="entry name" value="COMD"/>
    <property type="match status" value="1"/>
</dbReference>
<evidence type="ECO:0000256" key="2">
    <source>
        <dbReference type="ARBA" id="ARBA00022448"/>
    </source>
</evidence>
<feature type="transmembrane region" description="Helical" evidence="8">
    <location>
        <begin position="324"/>
        <end position="341"/>
    </location>
</feature>
<accession>A0ABY1CWU6</accession>
<evidence type="ECO:0000256" key="1">
    <source>
        <dbReference type="ARBA" id="ARBA00004651"/>
    </source>
</evidence>
<keyword evidence="6 8" id="KW-0472">Membrane</keyword>
<dbReference type="Proteomes" id="UP000183760">
    <property type="component" value="Unassembled WGS sequence"/>
</dbReference>
<dbReference type="PROSITE" id="PS50850">
    <property type="entry name" value="MFS"/>
    <property type="match status" value="1"/>
</dbReference>
<gene>
    <name evidence="10" type="ORF">SAMN05443572_11767</name>
</gene>
<sequence>MAPSAATTTAAPFTFTRAQRVFTMSGALLGLLLAALDQTIVATAGPSIQADLGISPALYPWLTTSYLVASTMMVPVWGKLSDLLGRRTVLAAGIVVFLLGSFLCGVSRSTLTLILYRAVQGVGSAALFTASLSVVADLYPPRERGKYQGLFGAMFGLSSVVGPLAGGFITDRLGWHWVFFINLPVGAVALALVLLRMPALKPPGASRGKLDVTGAVLLALAVVPLLLALSLGRGAEQVAHGGGWTWGSWQVLGLFALAAVGTVLFLREEKRAHEPLLDLKLFQDRTFAMGNAAVFIIGAVFLSGVVFLPLFMVNVVGLSATHSGLTLTPLTLGVVAGNILSGQLVSRIGRYKGLMLGSLVVLMVGFTVMGFTLTPTSTQTEVTVKMVLVGVGLGPSIPLYTLAIQNAVSPQRIGVATAMATFFRQLGMTLGVALLGAVFATTLSHQLGTRVASATEGLPPKLRAELASAVPGVGGSEAGPAQSAFQAEKVKERVRAELEAERQALQRPGVQRIEPRGTTAREQRAKEAAPSDASGREQSSALSDVDAKEQRALEAVDRTALALKESFTRAVEAVYRCAIFVALLAFLVTLRLPEQPLQRGRARAPAHTE</sequence>
<evidence type="ECO:0000256" key="4">
    <source>
        <dbReference type="ARBA" id="ARBA00022692"/>
    </source>
</evidence>
<feature type="transmembrane region" description="Helical" evidence="8">
    <location>
        <begin position="89"/>
        <end position="108"/>
    </location>
</feature>
<comment type="subcellular location">
    <subcellularLocation>
        <location evidence="1">Cell membrane</location>
        <topology evidence="1">Multi-pass membrane protein</topology>
    </subcellularLocation>
</comment>
<feature type="domain" description="Major facilitator superfamily (MFS) profile" evidence="9">
    <location>
        <begin position="23"/>
        <end position="467"/>
    </location>
</feature>
<proteinExistence type="predicted"/>
<dbReference type="InterPro" id="IPR004638">
    <property type="entry name" value="EmrB-like"/>
</dbReference>
<feature type="transmembrane region" description="Helical" evidence="8">
    <location>
        <begin position="287"/>
        <end position="312"/>
    </location>
</feature>
<feature type="region of interest" description="Disordered" evidence="7">
    <location>
        <begin position="505"/>
        <end position="546"/>
    </location>
</feature>
<feature type="transmembrane region" description="Helical" evidence="8">
    <location>
        <begin position="386"/>
        <end position="403"/>
    </location>
</feature>
<comment type="caution">
    <text evidence="10">The sequence shown here is derived from an EMBL/GenBank/DDBJ whole genome shotgun (WGS) entry which is preliminary data.</text>
</comment>
<dbReference type="PANTHER" id="PTHR23501">
    <property type="entry name" value="MAJOR FACILITATOR SUPERFAMILY"/>
    <property type="match status" value="1"/>
</dbReference>
<dbReference type="Gene3D" id="1.20.1250.20">
    <property type="entry name" value="MFS general substrate transporter like domains"/>
    <property type="match status" value="1"/>
</dbReference>
<keyword evidence="3" id="KW-1003">Cell membrane</keyword>
<evidence type="ECO:0000256" key="7">
    <source>
        <dbReference type="SAM" id="MobiDB-lite"/>
    </source>
</evidence>
<feature type="compositionally biased region" description="Basic and acidic residues" evidence="7">
    <location>
        <begin position="513"/>
        <end position="529"/>
    </location>
</feature>
<evidence type="ECO:0000256" key="5">
    <source>
        <dbReference type="ARBA" id="ARBA00022989"/>
    </source>
</evidence>
<keyword evidence="5 8" id="KW-1133">Transmembrane helix</keyword>
<evidence type="ECO:0000256" key="3">
    <source>
        <dbReference type="ARBA" id="ARBA00022475"/>
    </source>
</evidence>
<evidence type="ECO:0000313" key="10">
    <source>
        <dbReference type="EMBL" id="SEU41740.1"/>
    </source>
</evidence>
<evidence type="ECO:0000256" key="8">
    <source>
        <dbReference type="SAM" id="Phobius"/>
    </source>
</evidence>
<evidence type="ECO:0000313" key="11">
    <source>
        <dbReference type="Proteomes" id="UP000183760"/>
    </source>
</evidence>
<name>A0ABY1CWU6_MYXFU</name>
<organism evidence="10 11">
    <name type="scientific">Myxococcus fulvus</name>
    <dbReference type="NCBI Taxonomy" id="33"/>
    <lineage>
        <taxon>Bacteria</taxon>
        <taxon>Pseudomonadati</taxon>
        <taxon>Myxococcota</taxon>
        <taxon>Myxococcia</taxon>
        <taxon>Myxococcales</taxon>
        <taxon>Cystobacterineae</taxon>
        <taxon>Myxococcaceae</taxon>
        <taxon>Myxococcus</taxon>
    </lineage>
</organism>
<dbReference type="Pfam" id="PF07690">
    <property type="entry name" value="MFS_1"/>
    <property type="match status" value="1"/>
</dbReference>
<feature type="transmembrane region" description="Helical" evidence="8">
    <location>
        <begin position="215"/>
        <end position="235"/>
    </location>
</feature>
<dbReference type="EMBL" id="FOIB01000017">
    <property type="protein sequence ID" value="SEU41740.1"/>
    <property type="molecule type" value="Genomic_DNA"/>
</dbReference>
<feature type="transmembrane region" description="Helical" evidence="8">
    <location>
        <begin position="247"/>
        <end position="266"/>
    </location>
</feature>
<dbReference type="Gene3D" id="1.20.1720.10">
    <property type="entry name" value="Multidrug resistance protein D"/>
    <property type="match status" value="1"/>
</dbReference>
<evidence type="ECO:0000256" key="6">
    <source>
        <dbReference type="ARBA" id="ARBA00023136"/>
    </source>
</evidence>
<dbReference type="RefSeq" id="WP_074959263.1">
    <property type="nucleotide sequence ID" value="NZ_BJXR01000078.1"/>
</dbReference>
<keyword evidence="11" id="KW-1185">Reference proteome</keyword>
<feature type="transmembrane region" description="Helical" evidence="8">
    <location>
        <begin position="58"/>
        <end position="77"/>
    </location>
</feature>
<dbReference type="InterPro" id="IPR036259">
    <property type="entry name" value="MFS_trans_sf"/>
</dbReference>
<feature type="transmembrane region" description="Helical" evidence="8">
    <location>
        <begin position="353"/>
        <end position="374"/>
    </location>
</feature>
<feature type="transmembrane region" description="Helical" evidence="8">
    <location>
        <begin position="150"/>
        <end position="169"/>
    </location>
</feature>
<dbReference type="NCBIfam" id="TIGR00711">
    <property type="entry name" value="efflux_EmrB"/>
    <property type="match status" value="1"/>
</dbReference>
<keyword evidence="2" id="KW-0813">Transport</keyword>
<reference evidence="10 11" key="1">
    <citation type="submission" date="2016-10" db="EMBL/GenBank/DDBJ databases">
        <authorList>
            <person name="Varghese N."/>
            <person name="Submissions S."/>
        </authorList>
    </citation>
    <scope>NUCLEOTIDE SEQUENCE [LARGE SCALE GENOMIC DNA]</scope>
    <source>
        <strain evidence="10 11">DSM 16525</strain>
    </source>
</reference>
<keyword evidence="4 8" id="KW-0812">Transmembrane</keyword>
<protein>
    <submittedName>
        <fullName evidence="10">Drug resistance transporter, EmrB/QacA subfamily</fullName>
    </submittedName>
</protein>
<feature type="transmembrane region" description="Helical" evidence="8">
    <location>
        <begin position="415"/>
        <end position="440"/>
    </location>
</feature>
<dbReference type="InterPro" id="IPR011701">
    <property type="entry name" value="MFS"/>
</dbReference>